<organism evidence="6 7">
    <name type="scientific">Paenibacillus aurantius</name>
    <dbReference type="NCBI Taxonomy" id="2918900"/>
    <lineage>
        <taxon>Bacteria</taxon>
        <taxon>Bacillati</taxon>
        <taxon>Bacillota</taxon>
        <taxon>Bacilli</taxon>
        <taxon>Bacillales</taxon>
        <taxon>Paenibacillaceae</taxon>
        <taxon>Paenibacillus</taxon>
    </lineage>
</organism>
<evidence type="ECO:0000259" key="5">
    <source>
        <dbReference type="PROSITE" id="PS01124"/>
    </source>
</evidence>
<dbReference type="SMART" id="SM00342">
    <property type="entry name" value="HTH_ARAC"/>
    <property type="match status" value="1"/>
</dbReference>
<keyword evidence="1" id="KW-0805">Transcription regulation</keyword>
<dbReference type="RefSeq" id="WP_315607149.1">
    <property type="nucleotide sequence ID" value="NZ_CP130318.1"/>
</dbReference>
<dbReference type="GO" id="GO:0003700">
    <property type="term" value="F:DNA-binding transcription factor activity"/>
    <property type="evidence" value="ECO:0007669"/>
    <property type="project" value="InterPro"/>
</dbReference>
<keyword evidence="3" id="KW-0804">Transcription</keyword>
<keyword evidence="4" id="KW-0812">Transmembrane</keyword>
<reference evidence="6 7" key="1">
    <citation type="submission" date="2022-02" db="EMBL/GenBank/DDBJ databases">
        <title>Paenibacillus sp. MBLB1776 Whole Genome Shotgun Sequencing.</title>
        <authorList>
            <person name="Hwang C.Y."/>
            <person name="Cho E.-S."/>
            <person name="Seo M.-J."/>
        </authorList>
    </citation>
    <scope>NUCLEOTIDE SEQUENCE [LARGE SCALE GENOMIC DNA]</scope>
    <source>
        <strain evidence="6 7">MBLB1776</strain>
    </source>
</reference>
<dbReference type="PANTHER" id="PTHR43280">
    <property type="entry name" value="ARAC-FAMILY TRANSCRIPTIONAL REGULATOR"/>
    <property type="match status" value="1"/>
</dbReference>
<dbReference type="Pfam" id="PF12833">
    <property type="entry name" value="HTH_18"/>
    <property type="match status" value="1"/>
</dbReference>
<proteinExistence type="predicted"/>
<evidence type="ECO:0000256" key="4">
    <source>
        <dbReference type="SAM" id="Phobius"/>
    </source>
</evidence>
<sequence>MSLENRNIYKSIFVRLLVSVTTALLVSSTLLFFFFERIALGLVSQSDLKSLQQTSREIAKMTDTAKTLSFQIYRDPSIAKLIYYPKPDIYDVTLAMQQLDNYRMSMPFIESVYVYNSNAGVFYISSDTLRNGTQTREELDDQGILNVLDHQEGVLPYQPIPRTYTIGDSKRVSSYTYLSFDALEKQLSAAVVINIAEDWMNRDFSGTGETSAQTFILNKEGQLLSRNGEDPIRTDYSGLPYISEILDNGSSAAYFVGDVDEVRSLVSYTSADALGWRYVRVTPYGEITREISSMRVKTIAICLGLLLLGGVASVLASRRMNGPIDQVLRRLKTLETERRNDLFIIREEFIRNFLLGRETGSPAILQEKLSACGSKLQVQEYSRLVMLKLDRFPECTERYREEIKLVKFAVLNISTEVVSPLVRVEGADVAEDHVLLVFSHEERSRLEDASLTDPLKAAQAEIIRHLGVSVSVTAGPVRETLPEAVSLYKQVREASLHRLFYGHGCLLFAEDILAHGDKDYAFPLQKEKLLVDGLMAGKTEKAMEIFSEMVRDTSDYPYPVVQMTISRLACTVSGVLHTIRKNNGLEPEGEHDAALALIGEAETLEELSETIHRIFDEVGGRLTGRKNDKQEETVRRIGEILERDYPDPNLCLNSIAEELEMSPIYVSRLYKQVTYRTLTDAIQEIRMNAAKQLLLTTEDPVADIAEKTGYTSSSYFYRSFKKANGVTPNDFRKQGVREESSG</sequence>
<keyword evidence="4" id="KW-0472">Membrane</keyword>
<dbReference type="InterPro" id="IPR018062">
    <property type="entry name" value="HTH_AraC-typ_CS"/>
</dbReference>
<dbReference type="PROSITE" id="PS00041">
    <property type="entry name" value="HTH_ARAC_FAMILY_1"/>
    <property type="match status" value="1"/>
</dbReference>
<protein>
    <submittedName>
        <fullName evidence="6">AraC family transcriptional regulator</fullName>
    </submittedName>
</protein>
<name>A0AA96LHH6_9BACL</name>
<dbReference type="PROSITE" id="PS01124">
    <property type="entry name" value="HTH_ARAC_FAMILY_2"/>
    <property type="match status" value="1"/>
</dbReference>
<keyword evidence="7" id="KW-1185">Reference proteome</keyword>
<evidence type="ECO:0000313" key="7">
    <source>
        <dbReference type="Proteomes" id="UP001305702"/>
    </source>
</evidence>
<dbReference type="Proteomes" id="UP001305702">
    <property type="component" value="Chromosome"/>
</dbReference>
<dbReference type="InterPro" id="IPR018060">
    <property type="entry name" value="HTH_AraC"/>
</dbReference>
<keyword evidence="4" id="KW-1133">Transmembrane helix</keyword>
<keyword evidence="2" id="KW-0238">DNA-binding</keyword>
<evidence type="ECO:0000256" key="2">
    <source>
        <dbReference type="ARBA" id="ARBA00023125"/>
    </source>
</evidence>
<dbReference type="InterPro" id="IPR009057">
    <property type="entry name" value="Homeodomain-like_sf"/>
</dbReference>
<dbReference type="KEGG" id="paun:MJA45_10205"/>
<dbReference type="InterPro" id="IPR020449">
    <property type="entry name" value="Tscrpt_reg_AraC-type_HTH"/>
</dbReference>
<feature type="domain" description="HTH araC/xylS-type" evidence="5">
    <location>
        <begin position="635"/>
        <end position="734"/>
    </location>
</feature>
<evidence type="ECO:0000256" key="3">
    <source>
        <dbReference type="ARBA" id="ARBA00023163"/>
    </source>
</evidence>
<dbReference type="PRINTS" id="PR00032">
    <property type="entry name" value="HTHARAC"/>
</dbReference>
<accession>A0AA96LHH6</accession>
<gene>
    <name evidence="6" type="ORF">MJA45_10205</name>
</gene>
<evidence type="ECO:0000256" key="1">
    <source>
        <dbReference type="ARBA" id="ARBA00023015"/>
    </source>
</evidence>
<evidence type="ECO:0000313" key="6">
    <source>
        <dbReference type="EMBL" id="WNQ13369.1"/>
    </source>
</evidence>
<dbReference type="GO" id="GO:0043565">
    <property type="term" value="F:sequence-specific DNA binding"/>
    <property type="evidence" value="ECO:0007669"/>
    <property type="project" value="InterPro"/>
</dbReference>
<dbReference type="Gene3D" id="1.10.10.60">
    <property type="entry name" value="Homeodomain-like"/>
    <property type="match status" value="2"/>
</dbReference>
<dbReference type="SUPFAM" id="SSF46689">
    <property type="entry name" value="Homeodomain-like"/>
    <property type="match status" value="1"/>
</dbReference>
<feature type="transmembrane region" description="Helical" evidence="4">
    <location>
        <begin position="12"/>
        <end position="35"/>
    </location>
</feature>
<dbReference type="PANTHER" id="PTHR43280:SF28">
    <property type="entry name" value="HTH-TYPE TRANSCRIPTIONAL ACTIVATOR RHAS"/>
    <property type="match status" value="1"/>
</dbReference>
<dbReference type="EMBL" id="CP130318">
    <property type="protein sequence ID" value="WNQ13369.1"/>
    <property type="molecule type" value="Genomic_DNA"/>
</dbReference>
<dbReference type="AlphaFoldDB" id="A0AA96LHH6"/>